<evidence type="ECO:0000313" key="2">
    <source>
        <dbReference type="EMBL" id="KAF1962552.1"/>
    </source>
</evidence>
<accession>A0A6A5UFM5</accession>
<proteinExistence type="predicted"/>
<reference evidence="2" key="1">
    <citation type="journal article" date="2020" name="Stud. Mycol.">
        <title>101 Dothideomycetes genomes: a test case for predicting lifestyles and emergence of pathogens.</title>
        <authorList>
            <person name="Haridas S."/>
            <person name="Albert R."/>
            <person name="Binder M."/>
            <person name="Bloem J."/>
            <person name="Labutti K."/>
            <person name="Salamov A."/>
            <person name="Andreopoulos B."/>
            <person name="Baker S."/>
            <person name="Barry K."/>
            <person name="Bills G."/>
            <person name="Bluhm B."/>
            <person name="Cannon C."/>
            <person name="Castanera R."/>
            <person name="Culley D."/>
            <person name="Daum C."/>
            <person name="Ezra D."/>
            <person name="Gonzalez J."/>
            <person name="Henrissat B."/>
            <person name="Kuo A."/>
            <person name="Liang C."/>
            <person name="Lipzen A."/>
            <person name="Lutzoni F."/>
            <person name="Magnuson J."/>
            <person name="Mondo S."/>
            <person name="Nolan M."/>
            <person name="Ohm R."/>
            <person name="Pangilinan J."/>
            <person name="Park H.-J."/>
            <person name="Ramirez L."/>
            <person name="Alfaro M."/>
            <person name="Sun H."/>
            <person name="Tritt A."/>
            <person name="Yoshinaga Y."/>
            <person name="Zwiers L.-H."/>
            <person name="Turgeon B."/>
            <person name="Goodwin S."/>
            <person name="Spatafora J."/>
            <person name="Crous P."/>
            <person name="Grigoriev I."/>
        </authorList>
    </citation>
    <scope>NUCLEOTIDE SEQUENCE</scope>
    <source>
        <strain evidence="2">CBS 675.92</strain>
    </source>
</reference>
<dbReference type="AlphaFoldDB" id="A0A6A5UFM5"/>
<feature type="compositionally biased region" description="Polar residues" evidence="1">
    <location>
        <begin position="92"/>
        <end position="102"/>
    </location>
</feature>
<keyword evidence="3" id="KW-1185">Reference proteome</keyword>
<name>A0A6A5UFM5_9PLEO</name>
<gene>
    <name evidence="2" type="ORF">CC80DRAFT_162733</name>
</gene>
<feature type="compositionally biased region" description="Basic residues" evidence="1">
    <location>
        <begin position="169"/>
        <end position="178"/>
    </location>
</feature>
<feature type="region of interest" description="Disordered" evidence="1">
    <location>
        <begin position="90"/>
        <end position="178"/>
    </location>
</feature>
<protein>
    <submittedName>
        <fullName evidence="2">Uncharacterized protein</fullName>
    </submittedName>
</protein>
<evidence type="ECO:0000313" key="3">
    <source>
        <dbReference type="Proteomes" id="UP000800035"/>
    </source>
</evidence>
<dbReference type="Proteomes" id="UP000800035">
    <property type="component" value="Unassembled WGS sequence"/>
</dbReference>
<sequence length="178" mass="20007">MHCTCLPLRAYTETVKCAVTPHCGKHLFNGKVYVQPVNTHPDSFPFNDSVSVSLLIWTVCACKFDVPFSHLSSSTFNPFIHLHLPPPGLPPSNITSTNQPIRTSPPHPIHQPIKKKKSPITQPNPTPARFLPTLHRSQTTNNQPTPLSVRPDPVRPDPKAPSPPTSKHPYNRLRRRYR</sequence>
<evidence type="ECO:0000256" key="1">
    <source>
        <dbReference type="SAM" id="MobiDB-lite"/>
    </source>
</evidence>
<dbReference type="EMBL" id="ML976979">
    <property type="protein sequence ID" value="KAF1962552.1"/>
    <property type="molecule type" value="Genomic_DNA"/>
</dbReference>
<organism evidence="2 3">
    <name type="scientific">Byssothecium circinans</name>
    <dbReference type="NCBI Taxonomy" id="147558"/>
    <lineage>
        <taxon>Eukaryota</taxon>
        <taxon>Fungi</taxon>
        <taxon>Dikarya</taxon>
        <taxon>Ascomycota</taxon>
        <taxon>Pezizomycotina</taxon>
        <taxon>Dothideomycetes</taxon>
        <taxon>Pleosporomycetidae</taxon>
        <taxon>Pleosporales</taxon>
        <taxon>Massarineae</taxon>
        <taxon>Massarinaceae</taxon>
        <taxon>Byssothecium</taxon>
    </lineage>
</organism>
<feature type="compositionally biased region" description="Polar residues" evidence="1">
    <location>
        <begin position="135"/>
        <end position="146"/>
    </location>
</feature>